<evidence type="ECO:0000256" key="1">
    <source>
        <dbReference type="SAM" id="MobiDB-lite"/>
    </source>
</evidence>
<feature type="compositionally biased region" description="Basic and acidic residues" evidence="1">
    <location>
        <begin position="80"/>
        <end position="96"/>
    </location>
</feature>
<organism evidence="2 3">
    <name type="scientific">Diplogelasinospora grovesii</name>
    <dbReference type="NCBI Taxonomy" id="303347"/>
    <lineage>
        <taxon>Eukaryota</taxon>
        <taxon>Fungi</taxon>
        <taxon>Dikarya</taxon>
        <taxon>Ascomycota</taxon>
        <taxon>Pezizomycotina</taxon>
        <taxon>Sordariomycetes</taxon>
        <taxon>Sordariomycetidae</taxon>
        <taxon>Sordariales</taxon>
        <taxon>Diplogelasinosporaceae</taxon>
        <taxon>Diplogelasinospora</taxon>
    </lineage>
</organism>
<proteinExistence type="predicted"/>
<keyword evidence="3" id="KW-1185">Reference proteome</keyword>
<name>A0AAN6SAA8_9PEZI</name>
<feature type="region of interest" description="Disordered" evidence="1">
    <location>
        <begin position="80"/>
        <end position="100"/>
    </location>
</feature>
<evidence type="ECO:0000313" key="2">
    <source>
        <dbReference type="EMBL" id="KAK3945621.1"/>
    </source>
</evidence>
<protein>
    <submittedName>
        <fullName evidence="2">Uncharacterized protein</fullName>
    </submittedName>
</protein>
<gene>
    <name evidence="2" type="ORF">QBC46DRAFT_445026</name>
</gene>
<dbReference type="EMBL" id="MU853754">
    <property type="protein sequence ID" value="KAK3945621.1"/>
    <property type="molecule type" value="Genomic_DNA"/>
</dbReference>
<reference evidence="3" key="1">
    <citation type="journal article" date="2023" name="Mol. Phylogenet. Evol.">
        <title>Genome-scale phylogeny and comparative genomics of the fungal order Sordariales.</title>
        <authorList>
            <person name="Hensen N."/>
            <person name="Bonometti L."/>
            <person name="Westerberg I."/>
            <person name="Brannstrom I.O."/>
            <person name="Guillou S."/>
            <person name="Cros-Aarteil S."/>
            <person name="Calhoun S."/>
            <person name="Haridas S."/>
            <person name="Kuo A."/>
            <person name="Mondo S."/>
            <person name="Pangilinan J."/>
            <person name="Riley R."/>
            <person name="LaButti K."/>
            <person name="Andreopoulos B."/>
            <person name="Lipzen A."/>
            <person name="Chen C."/>
            <person name="Yan M."/>
            <person name="Daum C."/>
            <person name="Ng V."/>
            <person name="Clum A."/>
            <person name="Steindorff A."/>
            <person name="Ohm R.A."/>
            <person name="Martin F."/>
            <person name="Silar P."/>
            <person name="Natvig D.O."/>
            <person name="Lalanne C."/>
            <person name="Gautier V."/>
            <person name="Ament-Velasquez S.L."/>
            <person name="Kruys A."/>
            <person name="Hutchinson M.I."/>
            <person name="Powell A.J."/>
            <person name="Barry K."/>
            <person name="Miller A.N."/>
            <person name="Grigoriev I.V."/>
            <person name="Debuchy R."/>
            <person name="Gladieux P."/>
            <person name="Hiltunen Thoren M."/>
            <person name="Johannesson H."/>
        </authorList>
    </citation>
    <scope>NUCLEOTIDE SEQUENCE [LARGE SCALE GENOMIC DNA]</scope>
    <source>
        <strain evidence="3">CBS 340.73</strain>
    </source>
</reference>
<dbReference type="Proteomes" id="UP001303473">
    <property type="component" value="Unassembled WGS sequence"/>
</dbReference>
<sequence>MTRQAKRSALRRDSPLRVCTCSVHTAYGASQHEQWAVLLSVVGVSDSSAVATAGWIALDREERKTEQFYNAWSWREQNRHSIDGKNEGGKRQESKQRKAQWNMQERGQTQLLLAGPTHNSLFTARFEVTVVATWDEVMWGWDLILLSADWISPAGLSSLSSLQTLIYILQTTYVAPCGYLASCFPANRTFDLETRVRSGELESWEMFQTLIVSAQATRGSAIGTL</sequence>
<accession>A0AAN6SAA8</accession>
<comment type="caution">
    <text evidence="2">The sequence shown here is derived from an EMBL/GenBank/DDBJ whole genome shotgun (WGS) entry which is preliminary data.</text>
</comment>
<dbReference type="AlphaFoldDB" id="A0AAN6SAA8"/>
<evidence type="ECO:0000313" key="3">
    <source>
        <dbReference type="Proteomes" id="UP001303473"/>
    </source>
</evidence>